<keyword evidence="10 11" id="KW-0460">Magnesium</keyword>
<dbReference type="AlphaFoldDB" id="A0A171AB64"/>
<dbReference type="SUPFAM" id="SSF53098">
    <property type="entry name" value="Ribonuclease H-like"/>
    <property type="match status" value="1"/>
</dbReference>
<protein>
    <recommendedName>
        <fullName evidence="5 11">Ribonuclease H</fullName>
        <ecNumber evidence="4 11">3.1.26.4</ecNumber>
    </recommendedName>
</protein>
<keyword evidence="12" id="KW-0464">Manganese</keyword>
<feature type="binding site" evidence="12">
    <location>
        <position position="144"/>
    </location>
    <ligand>
        <name>Mg(2+)</name>
        <dbReference type="ChEBI" id="CHEBI:18420"/>
        <label>2</label>
    </ligand>
</feature>
<comment type="cofactor">
    <cofactor evidence="12">
        <name>Mn(2+)</name>
        <dbReference type="ChEBI" id="CHEBI:29035"/>
    </cofactor>
    <cofactor evidence="12">
        <name>Mg(2+)</name>
        <dbReference type="ChEBI" id="CHEBI:18420"/>
    </cofactor>
    <text evidence="12">Binds 2 metal ions per subunit. Manganese or magnesium.</text>
</comment>
<evidence type="ECO:0000256" key="6">
    <source>
        <dbReference type="ARBA" id="ARBA00022722"/>
    </source>
</evidence>
<comment type="subcellular location">
    <subcellularLocation>
        <location evidence="11">Cytoplasm</location>
    </subcellularLocation>
</comment>
<dbReference type="GO" id="GO:0004523">
    <property type="term" value="F:RNA-DNA hybrid ribonuclease activity"/>
    <property type="evidence" value="ECO:0007669"/>
    <property type="project" value="UniProtKB-UniRule"/>
</dbReference>
<dbReference type="InterPro" id="IPR002156">
    <property type="entry name" value="RNaseH_domain"/>
</dbReference>
<evidence type="ECO:0000256" key="3">
    <source>
        <dbReference type="ARBA" id="ARBA00005300"/>
    </source>
</evidence>
<dbReference type="PIRSF" id="PIRSF037839">
    <property type="entry name" value="Ribonuclease_H"/>
    <property type="match status" value="1"/>
</dbReference>
<dbReference type="SUPFAM" id="SSF55658">
    <property type="entry name" value="L9 N-domain-like"/>
    <property type="match status" value="1"/>
</dbReference>
<dbReference type="GO" id="GO:0005737">
    <property type="term" value="C:cytoplasm"/>
    <property type="evidence" value="ECO:0007669"/>
    <property type="project" value="UniProtKB-SubCell"/>
</dbReference>
<evidence type="ECO:0000313" key="14">
    <source>
        <dbReference type="EMBL" id="GAT63472.1"/>
    </source>
</evidence>
<dbReference type="EMBL" id="BDCR01000004">
    <property type="protein sequence ID" value="GAT63472.1"/>
    <property type="molecule type" value="Genomic_DNA"/>
</dbReference>
<dbReference type="InterPro" id="IPR011320">
    <property type="entry name" value="RNase_H1_N"/>
</dbReference>
<comment type="cofactor">
    <cofactor evidence="1">
        <name>Mg(2+)</name>
        <dbReference type="ChEBI" id="CHEBI:18420"/>
    </cofactor>
</comment>
<dbReference type="InterPro" id="IPR017290">
    <property type="entry name" value="RNase_H_bac"/>
</dbReference>
<dbReference type="GO" id="GO:0003676">
    <property type="term" value="F:nucleic acid binding"/>
    <property type="evidence" value="ECO:0007669"/>
    <property type="project" value="UniProtKB-UniRule"/>
</dbReference>
<dbReference type="Gene3D" id="3.40.970.10">
    <property type="entry name" value="Ribonuclease H1, N-terminal domain"/>
    <property type="match status" value="1"/>
</dbReference>
<dbReference type="InterPro" id="IPR009027">
    <property type="entry name" value="Ribosomal_bL9/RNase_H1_N"/>
</dbReference>
<feature type="binding site" evidence="12">
    <location>
        <position position="204"/>
    </location>
    <ligand>
        <name>Mg(2+)</name>
        <dbReference type="ChEBI" id="CHEBI:18420"/>
        <label>1</label>
    </ligand>
</feature>
<reference evidence="15" key="1">
    <citation type="submission" date="2016-04" db="EMBL/GenBank/DDBJ databases">
        <title>Draft genome sequence of Paludibacter jiangxiensis strain NM7.</title>
        <authorList>
            <person name="Qiu Y."/>
            <person name="Matsuura N."/>
            <person name="Ohashi A."/>
            <person name="Tourlousse M.D."/>
            <person name="Sekiguchi Y."/>
        </authorList>
    </citation>
    <scope>NUCLEOTIDE SEQUENCE [LARGE SCALE GENOMIC DNA]</scope>
    <source>
        <strain evidence="15">NM7</strain>
    </source>
</reference>
<keyword evidence="7 11" id="KW-0479">Metal-binding</keyword>
<keyword evidence="11" id="KW-0963">Cytoplasm</keyword>
<comment type="caution">
    <text evidence="14">The sequence shown here is derived from an EMBL/GenBank/DDBJ whole genome shotgun (WGS) entry which is preliminary data.</text>
</comment>
<evidence type="ECO:0000256" key="11">
    <source>
        <dbReference type="PIRNR" id="PIRNR037839"/>
    </source>
</evidence>
<comment type="catalytic activity">
    <reaction evidence="11">
        <text>Endonucleolytic cleavage to 5'-phosphomonoester.</text>
        <dbReference type="EC" id="3.1.26.4"/>
    </reaction>
</comment>
<feature type="domain" description="RNase H type-1" evidence="13">
    <location>
        <begin position="74"/>
        <end position="208"/>
    </location>
</feature>
<dbReference type="Pfam" id="PF00075">
    <property type="entry name" value="RNase_H"/>
    <property type="match status" value="1"/>
</dbReference>
<dbReference type="RefSeq" id="WP_068704737.1">
    <property type="nucleotide sequence ID" value="NZ_BDCR01000004.1"/>
</dbReference>
<evidence type="ECO:0000256" key="12">
    <source>
        <dbReference type="PIRSR" id="PIRSR037839-1"/>
    </source>
</evidence>
<evidence type="ECO:0000256" key="8">
    <source>
        <dbReference type="ARBA" id="ARBA00022759"/>
    </source>
</evidence>
<name>A0A171AB64_9BACT</name>
<proteinExistence type="inferred from homology"/>
<comment type="function">
    <text evidence="2 11">Endonuclease that specifically degrades the RNA of RNA-DNA hybrids.</text>
</comment>
<evidence type="ECO:0000313" key="15">
    <source>
        <dbReference type="Proteomes" id="UP000076586"/>
    </source>
</evidence>
<evidence type="ECO:0000256" key="4">
    <source>
        <dbReference type="ARBA" id="ARBA00012180"/>
    </source>
</evidence>
<dbReference type="Pfam" id="PF01693">
    <property type="entry name" value="Cauli_VI"/>
    <property type="match status" value="1"/>
</dbReference>
<evidence type="ECO:0000256" key="5">
    <source>
        <dbReference type="ARBA" id="ARBA00017721"/>
    </source>
</evidence>
<feature type="binding site" evidence="12">
    <location>
        <position position="83"/>
    </location>
    <ligand>
        <name>Mg(2+)</name>
        <dbReference type="ChEBI" id="CHEBI:18420"/>
        <label>1</label>
    </ligand>
</feature>
<evidence type="ECO:0000256" key="2">
    <source>
        <dbReference type="ARBA" id="ARBA00004065"/>
    </source>
</evidence>
<evidence type="ECO:0000256" key="10">
    <source>
        <dbReference type="ARBA" id="ARBA00022842"/>
    </source>
</evidence>
<reference evidence="15" key="2">
    <citation type="journal article" date="2017" name="Genome Announc.">
        <title>Draft genome sequence of Paludibacter jiangxiensis NM7(T), a propionate-producing fermentative bacterium.</title>
        <authorList>
            <person name="Qiu Y.-L."/>
            <person name="Tourlousse D.M."/>
            <person name="Matsuura N."/>
            <person name="Ohashi A."/>
            <person name="Sekiguchi Y."/>
        </authorList>
    </citation>
    <scope>NUCLEOTIDE SEQUENCE [LARGE SCALE GENOMIC DNA]</scope>
    <source>
        <strain evidence="15">NM7</strain>
    </source>
</reference>
<dbReference type="OrthoDB" id="9811552at2"/>
<dbReference type="Proteomes" id="UP000076586">
    <property type="component" value="Unassembled WGS sequence"/>
</dbReference>
<dbReference type="Gene3D" id="3.30.420.10">
    <property type="entry name" value="Ribonuclease H-like superfamily/Ribonuclease H"/>
    <property type="match status" value="1"/>
</dbReference>
<evidence type="ECO:0000256" key="7">
    <source>
        <dbReference type="ARBA" id="ARBA00022723"/>
    </source>
</evidence>
<keyword evidence="6 11" id="KW-0540">Nuclease</keyword>
<dbReference type="GO" id="GO:0046872">
    <property type="term" value="F:metal ion binding"/>
    <property type="evidence" value="ECO:0007669"/>
    <property type="project" value="UniProtKB-KW"/>
</dbReference>
<evidence type="ECO:0000256" key="1">
    <source>
        <dbReference type="ARBA" id="ARBA00001946"/>
    </source>
</evidence>
<dbReference type="InterPro" id="IPR036397">
    <property type="entry name" value="RNaseH_sf"/>
</dbReference>
<keyword evidence="15" id="KW-1185">Reference proteome</keyword>
<feature type="binding site" evidence="12">
    <location>
        <position position="121"/>
    </location>
    <ligand>
        <name>Mg(2+)</name>
        <dbReference type="ChEBI" id="CHEBI:18420"/>
        <label>2</label>
    </ligand>
</feature>
<dbReference type="STRING" id="681398.PJIAN_49"/>
<organism evidence="14 15">
    <name type="scientific">Paludibacter jiangxiensis</name>
    <dbReference type="NCBI Taxonomy" id="681398"/>
    <lineage>
        <taxon>Bacteria</taxon>
        <taxon>Pseudomonadati</taxon>
        <taxon>Bacteroidota</taxon>
        <taxon>Bacteroidia</taxon>
        <taxon>Bacteroidales</taxon>
        <taxon>Paludibacteraceae</taxon>
        <taxon>Paludibacter</taxon>
    </lineage>
</organism>
<comment type="similarity">
    <text evidence="3 11">Belongs to the RNase H family.</text>
</comment>
<sequence>MAKNKFYVVWKGRQTGVFDSWESCKEQVNGFEGAQYKGYPTEAAANAAFKMNYWKAVGANQKQSAIAVGEGGAKPIVPSLAVDAACSGNPGKMEYRGVDTSTGREIFRQGPFELGTNNIGEFLAIVHGLAFLKSQNSDLPIYSDSVNALAWVKAKHCRTKLERCAKNEELFQLIERAENWLKQNSFSTKLLKWPTTEWGEIPADFGRK</sequence>
<keyword evidence="9 11" id="KW-0378">Hydrolase</keyword>
<dbReference type="EC" id="3.1.26.4" evidence="4 11"/>
<dbReference type="InterPro" id="IPR012337">
    <property type="entry name" value="RNaseH-like_sf"/>
</dbReference>
<dbReference type="InterPro" id="IPR037056">
    <property type="entry name" value="RNase_H1_N_sf"/>
</dbReference>
<keyword evidence="8 11" id="KW-0255">Endonuclease</keyword>
<dbReference type="PROSITE" id="PS50879">
    <property type="entry name" value="RNASE_H_1"/>
    <property type="match status" value="1"/>
</dbReference>
<dbReference type="FunFam" id="3.40.970.10:FF:000002">
    <property type="entry name" value="Ribonuclease H"/>
    <property type="match status" value="1"/>
</dbReference>
<evidence type="ECO:0000259" key="13">
    <source>
        <dbReference type="PROSITE" id="PS50879"/>
    </source>
</evidence>
<evidence type="ECO:0000256" key="9">
    <source>
        <dbReference type="ARBA" id="ARBA00022801"/>
    </source>
</evidence>
<accession>A0A171AB64</accession>
<gene>
    <name evidence="14" type="ORF">PJIAN_49</name>
</gene>